<feature type="non-terminal residue" evidence="1">
    <location>
        <position position="140"/>
    </location>
</feature>
<protein>
    <submittedName>
        <fullName evidence="1">Uncharacterized protein</fullName>
    </submittedName>
</protein>
<evidence type="ECO:0000313" key="2">
    <source>
        <dbReference type="Proteomes" id="UP000076962"/>
    </source>
</evidence>
<evidence type="ECO:0000313" key="1">
    <source>
        <dbReference type="EMBL" id="OAD23240.1"/>
    </source>
</evidence>
<reference evidence="1 2" key="1">
    <citation type="submission" date="2016-05" db="EMBL/GenBank/DDBJ databases">
        <title>Single-cell genome of chain-forming Candidatus Thiomargarita nelsonii and comparison to other large sulfur-oxidizing bacteria.</title>
        <authorList>
            <person name="Winkel M."/>
            <person name="Salman V."/>
            <person name="Woyke T."/>
            <person name="Schulz-Vogt H."/>
            <person name="Richter M."/>
            <person name="Flood B."/>
            <person name="Bailey J."/>
            <person name="Amann R."/>
            <person name="Mussmann M."/>
        </authorList>
    </citation>
    <scope>NUCLEOTIDE SEQUENCE [LARGE SCALE GENOMIC DNA]</scope>
    <source>
        <strain evidence="1 2">THI036</strain>
    </source>
</reference>
<dbReference type="EMBL" id="LUTY01000474">
    <property type="protein sequence ID" value="OAD23240.1"/>
    <property type="molecule type" value="Genomic_DNA"/>
</dbReference>
<accession>A0A176S5F4</accession>
<organism evidence="1 2">
    <name type="scientific">Candidatus Thiomargarita nelsonii</name>
    <dbReference type="NCBI Taxonomy" id="1003181"/>
    <lineage>
        <taxon>Bacteria</taxon>
        <taxon>Pseudomonadati</taxon>
        <taxon>Pseudomonadota</taxon>
        <taxon>Gammaproteobacteria</taxon>
        <taxon>Thiotrichales</taxon>
        <taxon>Thiotrichaceae</taxon>
        <taxon>Thiomargarita</taxon>
    </lineage>
</organism>
<dbReference type="AlphaFoldDB" id="A0A176S5F4"/>
<proteinExistence type="predicted"/>
<name>A0A176S5F4_9GAMM</name>
<sequence length="140" mass="16015">MPQHGEIYYHPDYIFPDGDQRNKYVVIVGVTRSGDFILARTTSRVNLRVTNPRCSHAFPYPGFYVGTANGLFTMDTWIVLDRLDDYDEIDFTTKIRNGQINLVGILPDEHDLAINLDEIDNDEHVNQLFEQWGQGKGGKP</sequence>
<dbReference type="Proteomes" id="UP000076962">
    <property type="component" value="Unassembled WGS sequence"/>
</dbReference>
<keyword evidence="2" id="KW-1185">Reference proteome</keyword>
<comment type="caution">
    <text evidence="1">The sequence shown here is derived from an EMBL/GenBank/DDBJ whole genome shotgun (WGS) entry which is preliminary data.</text>
</comment>
<gene>
    <name evidence="1" type="ORF">THIOM_000935</name>
</gene>